<gene>
    <name evidence="11" type="primary">dnaX</name>
    <name evidence="13" type="ORF">B1R32_10854</name>
</gene>
<evidence type="ECO:0000256" key="11">
    <source>
        <dbReference type="RuleBase" id="RU364063"/>
    </source>
</evidence>
<dbReference type="InterPro" id="IPR048448">
    <property type="entry name" value="DnaX-like_C"/>
</dbReference>
<dbReference type="Pfam" id="PF20964">
    <property type="entry name" value="DnaX_C"/>
    <property type="match status" value="1"/>
</dbReference>
<comment type="function">
    <text evidence="11">DNA polymerase III is a complex, multichain enzyme responsible for most of the replicative synthesis in bacteria. This DNA polymerase also exhibits 3' to 5' exonuclease activity.</text>
</comment>
<dbReference type="PANTHER" id="PTHR11669:SF0">
    <property type="entry name" value="PROTEIN STICHEL-LIKE 2"/>
    <property type="match status" value="1"/>
</dbReference>
<dbReference type="Pfam" id="PF22608">
    <property type="entry name" value="DNAX_ATPase_lid"/>
    <property type="match status" value="1"/>
</dbReference>
<dbReference type="EC" id="2.7.7.7" evidence="11"/>
<feature type="domain" description="AAA+ ATPase" evidence="12">
    <location>
        <begin position="36"/>
        <end position="180"/>
    </location>
</feature>
<comment type="similarity">
    <text evidence="1 11">Belongs to the DnaX/STICHEL family.</text>
</comment>
<dbReference type="AlphaFoldDB" id="A0A2S8SSR9"/>
<reference evidence="13 14" key="1">
    <citation type="journal article" date="2018" name="Syst. Appl. Microbiol.">
        <title>Abditibacterium utsteinense sp. nov., the first cultivated member of candidate phylum FBP, isolated from ice-free Antarctic soil samples.</title>
        <authorList>
            <person name="Tahon G."/>
            <person name="Tytgat B."/>
            <person name="Lebbe L."/>
            <person name="Carlier A."/>
            <person name="Willems A."/>
        </authorList>
    </citation>
    <scope>NUCLEOTIDE SEQUENCE [LARGE SCALE GENOMIC DNA]</scope>
    <source>
        <strain evidence="13 14">LMG 29911</strain>
    </source>
</reference>
<keyword evidence="9 11" id="KW-0239">DNA-directed DNA polymerase</keyword>
<keyword evidence="14" id="KW-1185">Reference proteome</keyword>
<keyword evidence="4 11" id="KW-0235">DNA replication</keyword>
<accession>A0A2S8SSR9</accession>
<dbReference type="InterPro" id="IPR027417">
    <property type="entry name" value="P-loop_NTPase"/>
</dbReference>
<dbReference type="Pfam" id="PF13177">
    <property type="entry name" value="DNA_pol3_delta2"/>
    <property type="match status" value="1"/>
</dbReference>
<dbReference type="InterPro" id="IPR003593">
    <property type="entry name" value="AAA+_ATPase"/>
</dbReference>
<dbReference type="PANTHER" id="PTHR11669">
    <property type="entry name" value="REPLICATION FACTOR C / DNA POLYMERASE III GAMMA-TAU SUBUNIT"/>
    <property type="match status" value="1"/>
</dbReference>
<dbReference type="GO" id="GO:0003887">
    <property type="term" value="F:DNA-directed DNA polymerase activity"/>
    <property type="evidence" value="ECO:0007669"/>
    <property type="project" value="UniProtKB-KW"/>
</dbReference>
<protein>
    <recommendedName>
        <fullName evidence="11">DNA polymerase III subunit gamma/tau</fullName>
        <ecNumber evidence="11">2.7.7.7</ecNumber>
    </recommendedName>
</protein>
<dbReference type="Proteomes" id="UP000237684">
    <property type="component" value="Unassembled WGS sequence"/>
</dbReference>
<evidence type="ECO:0000256" key="3">
    <source>
        <dbReference type="ARBA" id="ARBA00022695"/>
    </source>
</evidence>
<comment type="subunit">
    <text evidence="11">DNA polymerase III contains a core (composed of alpha, epsilon and theta chains) that associates with a tau subunit. This core dimerizes to form the POLIII' complex. PolIII' associates with the gamma complex (composed of gamma, delta, delta', psi and chi chains) and with the beta chain to form the complete DNA polymerase III complex.</text>
</comment>
<keyword evidence="7" id="KW-0862">Zinc</keyword>
<dbReference type="SUPFAM" id="SSF48019">
    <property type="entry name" value="post-AAA+ oligomerization domain-like"/>
    <property type="match status" value="1"/>
</dbReference>
<dbReference type="Pfam" id="PF12169">
    <property type="entry name" value="DNA_pol3_gamma3"/>
    <property type="match status" value="1"/>
</dbReference>
<evidence type="ECO:0000256" key="5">
    <source>
        <dbReference type="ARBA" id="ARBA00022723"/>
    </source>
</evidence>
<evidence type="ECO:0000256" key="2">
    <source>
        <dbReference type="ARBA" id="ARBA00022679"/>
    </source>
</evidence>
<evidence type="ECO:0000256" key="6">
    <source>
        <dbReference type="ARBA" id="ARBA00022741"/>
    </source>
</evidence>
<keyword evidence="6 11" id="KW-0547">Nucleotide-binding</keyword>
<dbReference type="InterPro" id="IPR022754">
    <property type="entry name" value="DNA_pol_III_gamma-3"/>
</dbReference>
<evidence type="ECO:0000256" key="8">
    <source>
        <dbReference type="ARBA" id="ARBA00022840"/>
    </source>
</evidence>
<keyword evidence="2 11" id="KW-0808">Transferase</keyword>
<dbReference type="NCBIfam" id="NF004046">
    <property type="entry name" value="PRK05563.1"/>
    <property type="match status" value="1"/>
</dbReference>
<dbReference type="GO" id="GO:0009360">
    <property type="term" value="C:DNA polymerase III complex"/>
    <property type="evidence" value="ECO:0007669"/>
    <property type="project" value="InterPro"/>
</dbReference>
<dbReference type="Gene3D" id="3.40.50.300">
    <property type="entry name" value="P-loop containing nucleotide triphosphate hydrolases"/>
    <property type="match status" value="1"/>
</dbReference>
<dbReference type="RefSeq" id="WP_105483693.1">
    <property type="nucleotide sequence ID" value="NZ_NIGF01000008.1"/>
</dbReference>
<evidence type="ECO:0000256" key="7">
    <source>
        <dbReference type="ARBA" id="ARBA00022833"/>
    </source>
</evidence>
<dbReference type="Gene3D" id="1.20.272.10">
    <property type="match status" value="1"/>
</dbReference>
<name>A0A2S8SSR9_9BACT</name>
<dbReference type="SUPFAM" id="SSF52540">
    <property type="entry name" value="P-loop containing nucleoside triphosphate hydrolases"/>
    <property type="match status" value="1"/>
</dbReference>
<dbReference type="GO" id="GO:0006261">
    <property type="term" value="P:DNA-templated DNA replication"/>
    <property type="evidence" value="ECO:0007669"/>
    <property type="project" value="TreeGrafter"/>
</dbReference>
<evidence type="ECO:0000313" key="14">
    <source>
        <dbReference type="Proteomes" id="UP000237684"/>
    </source>
</evidence>
<evidence type="ECO:0000313" key="13">
    <source>
        <dbReference type="EMBL" id="PQV63850.1"/>
    </source>
</evidence>
<evidence type="ECO:0000256" key="1">
    <source>
        <dbReference type="ARBA" id="ARBA00006360"/>
    </source>
</evidence>
<dbReference type="OrthoDB" id="9810148at2"/>
<dbReference type="FunFam" id="3.40.50.300:FF:000014">
    <property type="entry name" value="DNA polymerase III subunit gamma/tau"/>
    <property type="match status" value="1"/>
</dbReference>
<dbReference type="InterPro" id="IPR008921">
    <property type="entry name" value="DNA_pol3_clamp-load_cplx_C"/>
</dbReference>
<dbReference type="InterPro" id="IPR050238">
    <property type="entry name" value="DNA_Rep/Repair_Clamp_Loader"/>
</dbReference>
<organism evidence="13 14">
    <name type="scientific">Abditibacterium utsteinense</name>
    <dbReference type="NCBI Taxonomy" id="1960156"/>
    <lineage>
        <taxon>Bacteria</taxon>
        <taxon>Pseudomonadati</taxon>
        <taxon>Abditibacteriota</taxon>
        <taxon>Abditibacteriia</taxon>
        <taxon>Abditibacteriales</taxon>
        <taxon>Abditibacteriaceae</taxon>
        <taxon>Abditibacterium</taxon>
    </lineage>
</organism>
<dbReference type="CDD" id="cd00009">
    <property type="entry name" value="AAA"/>
    <property type="match status" value="1"/>
</dbReference>
<keyword evidence="3 11" id="KW-0548">Nucleotidyltransferase</keyword>
<comment type="catalytic activity">
    <reaction evidence="10 11">
        <text>DNA(n) + a 2'-deoxyribonucleoside 5'-triphosphate = DNA(n+1) + diphosphate</text>
        <dbReference type="Rhea" id="RHEA:22508"/>
        <dbReference type="Rhea" id="RHEA-COMP:17339"/>
        <dbReference type="Rhea" id="RHEA-COMP:17340"/>
        <dbReference type="ChEBI" id="CHEBI:33019"/>
        <dbReference type="ChEBI" id="CHEBI:61560"/>
        <dbReference type="ChEBI" id="CHEBI:173112"/>
        <dbReference type="EC" id="2.7.7.7"/>
    </reaction>
</comment>
<dbReference type="CDD" id="cd18137">
    <property type="entry name" value="HLD_clamp_pol_III_gamma_tau"/>
    <property type="match status" value="1"/>
</dbReference>
<evidence type="ECO:0000256" key="10">
    <source>
        <dbReference type="ARBA" id="ARBA00049244"/>
    </source>
</evidence>
<keyword evidence="8 11" id="KW-0067">ATP-binding</keyword>
<dbReference type="NCBIfam" id="TIGR02397">
    <property type="entry name" value="dnaX_nterm"/>
    <property type="match status" value="1"/>
</dbReference>
<comment type="caution">
    <text evidence="13">The sequence shown here is derived from an EMBL/GenBank/DDBJ whole genome shotgun (WGS) entry which is preliminary data.</text>
</comment>
<evidence type="ECO:0000256" key="9">
    <source>
        <dbReference type="ARBA" id="ARBA00022932"/>
    </source>
</evidence>
<dbReference type="Gene3D" id="1.10.8.60">
    <property type="match status" value="1"/>
</dbReference>
<dbReference type="InterPro" id="IPR012763">
    <property type="entry name" value="DNA_pol_III_sug/sutau_N"/>
</dbReference>
<dbReference type="GO" id="GO:0046872">
    <property type="term" value="F:metal ion binding"/>
    <property type="evidence" value="ECO:0007669"/>
    <property type="project" value="UniProtKB-KW"/>
</dbReference>
<dbReference type="SMART" id="SM00382">
    <property type="entry name" value="AAA"/>
    <property type="match status" value="1"/>
</dbReference>
<sequence>MSFYRKYRPQTFEDVVGQDHVARTLRNALTAVPPRVAHAYLFTGPRGIGKTTNARLLAKCLNCENGPTPIPCNQCDFCVRVTNNQPVMDLVEIDAASNTGVDNVRDNIIEKVGMMPAQGRYRVTIIDEVHMLSMNAFNALLKTIEEPPAHAIFILATTELQKVPATIISRCQRFDFRSVTPADIALRLHYVAGCEGINLSEEAAKLIARHASGALRDALTLLEQVAAFAGEEITPADVRLVLGGVPQELITALVENIGLGNAHAVLETLERAVAQGASFSQLGRDLTAYLRDLLLISVGFPGEIGLSPEELAIRQHHVQMLGRARLETTLTALREASKEMRENVDHRLIVELTLVRASQNSVAAPSLAPVAAPTLAAGLRPVAAPNGAVPAWKQSAPARIEPPKVAITLPEEAIHTTVEAIPPFQEAVSTKNEAVDAEYEVNDASEATVAPLEPTISTTVEAVAVPEEVATVSETETPLPEVEAAPAPRKKGRRIANFDDLTELWPAVLMRIRKKIGVTAVAYLHDARPVGFTSDDVILEFVKEFHHAKACDAADRLGFEKIINETLDKPRHLKLQLAAPAPKIVAEVVEIEEEDNDEFDGEAPGNIIDYAQSVFGADIVGRSG</sequence>
<keyword evidence="5" id="KW-0479">Metal-binding</keyword>
<dbReference type="GO" id="GO:0005524">
    <property type="term" value="F:ATP binding"/>
    <property type="evidence" value="ECO:0007669"/>
    <property type="project" value="UniProtKB-KW"/>
</dbReference>
<dbReference type="InParanoid" id="A0A2S8SSR9"/>
<evidence type="ECO:0000259" key="12">
    <source>
        <dbReference type="SMART" id="SM00382"/>
    </source>
</evidence>
<dbReference type="FunCoup" id="A0A2S8SSR9">
    <property type="interactions" value="225"/>
</dbReference>
<dbReference type="EMBL" id="NIGF01000008">
    <property type="protein sequence ID" value="PQV63850.1"/>
    <property type="molecule type" value="Genomic_DNA"/>
</dbReference>
<dbReference type="InterPro" id="IPR045085">
    <property type="entry name" value="HLD_clamp_pol_III_gamma_tau"/>
</dbReference>
<evidence type="ECO:0000256" key="4">
    <source>
        <dbReference type="ARBA" id="ARBA00022705"/>
    </source>
</evidence>
<dbReference type="GO" id="GO:0003677">
    <property type="term" value="F:DNA binding"/>
    <property type="evidence" value="ECO:0007669"/>
    <property type="project" value="InterPro"/>
</dbReference>
<proteinExistence type="inferred from homology"/>